<protein>
    <recommendedName>
        <fullName evidence="4">NADPH-dependent FMN reductase-like domain-containing protein</fullName>
    </recommendedName>
</protein>
<dbReference type="GO" id="GO:0016491">
    <property type="term" value="F:oxidoreductase activity"/>
    <property type="evidence" value="ECO:0007669"/>
    <property type="project" value="UniProtKB-KW"/>
</dbReference>
<keyword evidence="1" id="KW-0285">Flavoprotein</keyword>
<dbReference type="InterPro" id="IPR005025">
    <property type="entry name" value="FMN_Rdtase-like_dom"/>
</dbReference>
<dbReference type="EMBL" id="JAGHQL010000410">
    <property type="protein sequence ID" value="KAH0533621.1"/>
    <property type="molecule type" value="Genomic_DNA"/>
</dbReference>
<dbReference type="Proteomes" id="UP000698800">
    <property type="component" value="Unassembled WGS sequence"/>
</dbReference>
<keyword evidence="6" id="KW-1185">Reference proteome</keyword>
<dbReference type="Gene3D" id="3.40.50.360">
    <property type="match status" value="1"/>
</dbReference>
<dbReference type="SUPFAM" id="SSF52218">
    <property type="entry name" value="Flavoproteins"/>
    <property type="match status" value="1"/>
</dbReference>
<dbReference type="PANTHER" id="PTHR43408">
    <property type="entry name" value="FMN REDUCTASE (NADPH)"/>
    <property type="match status" value="1"/>
</dbReference>
<comment type="caution">
    <text evidence="5">The sequence shown here is derived from an EMBL/GenBank/DDBJ whole genome shotgun (WGS) entry which is preliminary data.</text>
</comment>
<evidence type="ECO:0000313" key="5">
    <source>
        <dbReference type="EMBL" id="KAH0533621.1"/>
    </source>
</evidence>
<dbReference type="InterPro" id="IPR051814">
    <property type="entry name" value="NAD(P)H-dep_FMN_reductase"/>
</dbReference>
<keyword evidence="3" id="KW-0560">Oxidoreductase</keyword>
<dbReference type="PANTHER" id="PTHR43408:SF2">
    <property type="entry name" value="FMN REDUCTASE (NADPH)"/>
    <property type="match status" value="1"/>
</dbReference>
<evidence type="ECO:0000256" key="2">
    <source>
        <dbReference type="ARBA" id="ARBA00022643"/>
    </source>
</evidence>
<dbReference type="Pfam" id="PF03358">
    <property type="entry name" value="FMN_red"/>
    <property type="match status" value="1"/>
</dbReference>
<evidence type="ECO:0000256" key="1">
    <source>
        <dbReference type="ARBA" id="ARBA00022630"/>
    </source>
</evidence>
<sequence length="155" mass="16855">MSKYAYDLVAQQGIEIAFMDLRDHSLPLCDGGPCYSLPEVQAATKIVSEADAIIMGAPVYAYDLSAAAKNLVELTGSAWEDKVVAFLCAAGGLSSYMSVMSFANSLMLDFRCLIVPRFVYATRKAFENDAVADADVRERIEQMVAATIRLAKLPK</sequence>
<gene>
    <name evidence="5" type="ORF">FGG08_007626</name>
</gene>
<proteinExistence type="predicted"/>
<evidence type="ECO:0000256" key="3">
    <source>
        <dbReference type="ARBA" id="ARBA00023002"/>
    </source>
</evidence>
<keyword evidence="2" id="KW-0288">FMN</keyword>
<feature type="domain" description="NADPH-dependent FMN reductase-like" evidence="4">
    <location>
        <begin position="3"/>
        <end position="124"/>
    </location>
</feature>
<dbReference type="InterPro" id="IPR029039">
    <property type="entry name" value="Flavoprotein-like_sf"/>
</dbReference>
<evidence type="ECO:0000259" key="4">
    <source>
        <dbReference type="Pfam" id="PF03358"/>
    </source>
</evidence>
<name>A0A9P8HQD9_9PEZI</name>
<accession>A0A9P8HQD9</accession>
<dbReference type="AlphaFoldDB" id="A0A9P8HQD9"/>
<organism evidence="5 6">
    <name type="scientific">Glutinoglossum americanum</name>
    <dbReference type="NCBI Taxonomy" id="1670608"/>
    <lineage>
        <taxon>Eukaryota</taxon>
        <taxon>Fungi</taxon>
        <taxon>Dikarya</taxon>
        <taxon>Ascomycota</taxon>
        <taxon>Pezizomycotina</taxon>
        <taxon>Geoglossomycetes</taxon>
        <taxon>Geoglossales</taxon>
        <taxon>Geoglossaceae</taxon>
        <taxon>Glutinoglossum</taxon>
    </lineage>
</organism>
<reference evidence="5" key="1">
    <citation type="submission" date="2021-03" db="EMBL/GenBank/DDBJ databases">
        <title>Comparative genomics and phylogenomic investigation of the class Geoglossomycetes provide insights into ecological specialization and systematics.</title>
        <authorList>
            <person name="Melie T."/>
            <person name="Pirro S."/>
            <person name="Miller A.N."/>
            <person name="Quandt A."/>
        </authorList>
    </citation>
    <scope>NUCLEOTIDE SEQUENCE</scope>
    <source>
        <strain evidence="5">GBOQ0MN5Z8</strain>
    </source>
</reference>
<evidence type="ECO:0000313" key="6">
    <source>
        <dbReference type="Proteomes" id="UP000698800"/>
    </source>
</evidence>